<dbReference type="STRING" id="1810919.A0A3D8RZN8"/>
<dbReference type="Proteomes" id="UP000256690">
    <property type="component" value="Unassembled WGS sequence"/>
</dbReference>
<dbReference type="PANTHER" id="PTHR37542">
    <property type="entry name" value="HELO DOMAIN-CONTAINING PROTEIN-RELATED"/>
    <property type="match status" value="1"/>
</dbReference>
<dbReference type="InterPro" id="IPR029498">
    <property type="entry name" value="HeLo_dom"/>
</dbReference>
<accession>A0A3D8RZN8</accession>
<dbReference type="AlphaFoldDB" id="A0A3D8RZN8"/>
<organism evidence="3 4">
    <name type="scientific">Aspergillus mulundensis</name>
    <dbReference type="NCBI Taxonomy" id="1810919"/>
    <lineage>
        <taxon>Eukaryota</taxon>
        <taxon>Fungi</taxon>
        <taxon>Dikarya</taxon>
        <taxon>Ascomycota</taxon>
        <taxon>Pezizomycotina</taxon>
        <taxon>Eurotiomycetes</taxon>
        <taxon>Eurotiomycetidae</taxon>
        <taxon>Eurotiales</taxon>
        <taxon>Aspergillaceae</taxon>
        <taxon>Aspergillus</taxon>
        <taxon>Aspergillus subgen. Nidulantes</taxon>
    </lineage>
</organism>
<dbReference type="InterPro" id="IPR038305">
    <property type="entry name" value="HeLo_sf"/>
</dbReference>
<dbReference type="OrthoDB" id="20872at2759"/>
<keyword evidence="1" id="KW-0732">Signal</keyword>
<dbReference type="Pfam" id="PF14479">
    <property type="entry name" value="HeLo"/>
    <property type="match status" value="1"/>
</dbReference>
<evidence type="ECO:0000256" key="1">
    <source>
        <dbReference type="SAM" id="SignalP"/>
    </source>
</evidence>
<dbReference type="RefSeq" id="XP_026603991.1">
    <property type="nucleotide sequence ID" value="XM_026748159.1"/>
</dbReference>
<feature type="signal peptide" evidence="1">
    <location>
        <begin position="1"/>
        <end position="25"/>
    </location>
</feature>
<keyword evidence="4" id="KW-1185">Reference proteome</keyword>
<dbReference type="EMBL" id="PVWQ01000006">
    <property type="protein sequence ID" value="RDW79291.1"/>
    <property type="molecule type" value="Genomic_DNA"/>
</dbReference>
<protein>
    <recommendedName>
        <fullName evidence="2">Prion-inhibition and propagation HeLo domain-containing protein</fullName>
    </recommendedName>
</protein>
<feature type="chain" id="PRO_5017606548" description="Prion-inhibition and propagation HeLo domain-containing protein" evidence="1">
    <location>
        <begin position="26"/>
        <end position="298"/>
    </location>
</feature>
<reference evidence="3 4" key="1">
    <citation type="journal article" date="2018" name="IMA Fungus">
        <title>IMA Genome-F 9: Draft genome sequence of Annulohypoxylon stygium, Aspergillus mulundensis, Berkeleyomyces basicola (syn. Thielaviopsis basicola), Ceratocystis smalleyi, two Cercospora beticola strains, Coleophoma cylindrospora, Fusarium fracticaudum, Phialophora cf. hyalina, and Morchella septimelata.</title>
        <authorList>
            <person name="Wingfield B.D."/>
            <person name="Bills G.F."/>
            <person name="Dong Y."/>
            <person name="Huang W."/>
            <person name="Nel W.J."/>
            <person name="Swalarsk-Parry B.S."/>
            <person name="Vaghefi N."/>
            <person name="Wilken P.M."/>
            <person name="An Z."/>
            <person name="de Beer Z.W."/>
            <person name="De Vos L."/>
            <person name="Chen L."/>
            <person name="Duong T.A."/>
            <person name="Gao Y."/>
            <person name="Hammerbacher A."/>
            <person name="Kikkert J.R."/>
            <person name="Li Y."/>
            <person name="Li H."/>
            <person name="Li K."/>
            <person name="Li Q."/>
            <person name="Liu X."/>
            <person name="Ma X."/>
            <person name="Naidoo K."/>
            <person name="Pethybridge S.J."/>
            <person name="Sun J."/>
            <person name="Steenkamp E.T."/>
            <person name="van der Nest M.A."/>
            <person name="van Wyk S."/>
            <person name="Wingfield M.J."/>
            <person name="Xiong C."/>
            <person name="Yue Q."/>
            <person name="Zhang X."/>
        </authorList>
    </citation>
    <scope>NUCLEOTIDE SEQUENCE [LARGE SCALE GENOMIC DNA]</scope>
    <source>
        <strain evidence="3 4">DSM 5745</strain>
    </source>
</reference>
<feature type="domain" description="Prion-inhibition and propagation HeLo" evidence="2">
    <location>
        <begin position="8"/>
        <end position="205"/>
    </location>
</feature>
<evidence type="ECO:0000313" key="3">
    <source>
        <dbReference type="EMBL" id="RDW79291.1"/>
    </source>
</evidence>
<sequence>MEPNSLTLALALAGVPQIFVSCVECFQYIQFGREFEGALQINLCKLEAAEMRLTRWGRAMGINGATKKLSEHDYAEDDIIKAYRWLEQIRCAFDETEKTSERYRDTRTAKDRNNAKLQILDKGTQTTDPADNILSSLRTSIHRVNEERVQIRKRDRVAWALYRKGHFETLLETINDLISDLVELFPGAVDEQKRLCRDEEVQGLNAGELQALDGILGRELEDDVFKDVLGELTLARPDSNLFFDIHVQDHFRGHFGDHFGEAERSRAGVYAKVRVGGSAVAHFGGNFSVSPKASGLGD</sequence>
<dbReference type="GeneID" id="38116513"/>
<comment type="caution">
    <text evidence="3">The sequence shown here is derived from an EMBL/GenBank/DDBJ whole genome shotgun (WGS) entry which is preliminary data.</text>
</comment>
<dbReference type="PANTHER" id="PTHR37542:SF3">
    <property type="entry name" value="PRION-INHIBITION AND PROPAGATION HELO DOMAIN-CONTAINING PROTEIN"/>
    <property type="match status" value="1"/>
</dbReference>
<gene>
    <name evidence="3" type="ORF">DSM5745_06143</name>
</gene>
<evidence type="ECO:0000259" key="2">
    <source>
        <dbReference type="Pfam" id="PF14479"/>
    </source>
</evidence>
<evidence type="ECO:0000313" key="4">
    <source>
        <dbReference type="Proteomes" id="UP000256690"/>
    </source>
</evidence>
<proteinExistence type="predicted"/>
<dbReference type="Gene3D" id="1.20.120.1020">
    <property type="entry name" value="Prion-inhibition and propagation, HeLo domain"/>
    <property type="match status" value="1"/>
</dbReference>
<name>A0A3D8RZN8_9EURO</name>